<gene>
    <name evidence="2" type="ORF">SASPL_100476</name>
</gene>
<sequence>MERIPETQSLSRQLLLAHNFLQEAEELMSFTASDDSSDEEAGPTSFRGASHPAEPVDTDIMRPVYVPIGQNNVDGRYLITSPFLKDLSIRVPSIEPSPSILSPAGS</sequence>
<evidence type="ECO:0000256" key="1">
    <source>
        <dbReference type="SAM" id="MobiDB-lite"/>
    </source>
</evidence>
<dbReference type="AlphaFoldDB" id="A0A8X9AAB4"/>
<accession>A0A8X9AAB4</accession>
<organism evidence="2">
    <name type="scientific">Salvia splendens</name>
    <name type="common">Scarlet sage</name>
    <dbReference type="NCBI Taxonomy" id="180675"/>
    <lineage>
        <taxon>Eukaryota</taxon>
        <taxon>Viridiplantae</taxon>
        <taxon>Streptophyta</taxon>
        <taxon>Embryophyta</taxon>
        <taxon>Tracheophyta</taxon>
        <taxon>Spermatophyta</taxon>
        <taxon>Magnoliopsida</taxon>
        <taxon>eudicotyledons</taxon>
        <taxon>Gunneridae</taxon>
        <taxon>Pentapetalae</taxon>
        <taxon>asterids</taxon>
        <taxon>lamiids</taxon>
        <taxon>Lamiales</taxon>
        <taxon>Lamiaceae</taxon>
        <taxon>Nepetoideae</taxon>
        <taxon>Mentheae</taxon>
        <taxon>Salviinae</taxon>
        <taxon>Salvia</taxon>
        <taxon>Salvia subgen. Calosphace</taxon>
        <taxon>core Calosphace</taxon>
    </lineage>
</organism>
<evidence type="ECO:0000313" key="2">
    <source>
        <dbReference type="EMBL" id="KAG6435602.1"/>
    </source>
</evidence>
<dbReference type="Proteomes" id="UP000298416">
    <property type="component" value="Unassembled WGS sequence"/>
</dbReference>
<dbReference type="EMBL" id="PNBA02000001">
    <property type="protein sequence ID" value="KAG6435602.1"/>
    <property type="molecule type" value="Genomic_DNA"/>
</dbReference>
<protein>
    <submittedName>
        <fullName evidence="2">Uncharacterized protein</fullName>
    </submittedName>
</protein>
<reference evidence="2" key="2">
    <citation type="submission" date="2020-08" db="EMBL/GenBank/DDBJ databases">
        <title>Plant Genome Project.</title>
        <authorList>
            <person name="Zhang R.-G."/>
        </authorList>
    </citation>
    <scope>NUCLEOTIDE SEQUENCE</scope>
    <source>
        <strain evidence="2">Huo1</strain>
        <tissue evidence="2">Leaf</tissue>
    </source>
</reference>
<comment type="caution">
    <text evidence="2">The sequence shown here is derived from an EMBL/GenBank/DDBJ whole genome shotgun (WGS) entry which is preliminary data.</text>
</comment>
<feature type="region of interest" description="Disordered" evidence="1">
    <location>
        <begin position="29"/>
        <end position="58"/>
    </location>
</feature>
<keyword evidence="3" id="KW-1185">Reference proteome</keyword>
<evidence type="ECO:0000313" key="3">
    <source>
        <dbReference type="Proteomes" id="UP000298416"/>
    </source>
</evidence>
<name>A0A8X9AAB4_SALSN</name>
<proteinExistence type="predicted"/>
<reference evidence="2" key="1">
    <citation type="submission" date="2018-01" db="EMBL/GenBank/DDBJ databases">
        <authorList>
            <person name="Mao J.F."/>
        </authorList>
    </citation>
    <scope>NUCLEOTIDE SEQUENCE</scope>
    <source>
        <strain evidence="2">Huo1</strain>
        <tissue evidence="2">Leaf</tissue>
    </source>
</reference>